<evidence type="ECO:0000256" key="7">
    <source>
        <dbReference type="HAMAP-Rule" id="MF_01337"/>
    </source>
</evidence>
<keyword evidence="10" id="KW-1185">Reference proteome</keyword>
<dbReference type="NCBIfam" id="TIGR00060">
    <property type="entry name" value="L18_bact"/>
    <property type="match status" value="1"/>
</dbReference>
<organism evidence="9 10">
    <name type="scientific">Desulfonema ishimotonii</name>
    <dbReference type="NCBI Taxonomy" id="45657"/>
    <lineage>
        <taxon>Bacteria</taxon>
        <taxon>Pseudomonadati</taxon>
        <taxon>Thermodesulfobacteriota</taxon>
        <taxon>Desulfobacteria</taxon>
        <taxon>Desulfobacterales</taxon>
        <taxon>Desulfococcaceae</taxon>
        <taxon>Desulfonema</taxon>
    </lineage>
</organism>
<feature type="region of interest" description="Disordered" evidence="8">
    <location>
        <begin position="1"/>
        <end position="25"/>
    </location>
</feature>
<accession>A0A401G088</accession>
<protein>
    <recommendedName>
        <fullName evidence="6 7">Large ribosomal subunit protein uL18</fullName>
    </recommendedName>
</protein>
<evidence type="ECO:0000256" key="1">
    <source>
        <dbReference type="ARBA" id="ARBA00007116"/>
    </source>
</evidence>
<evidence type="ECO:0000256" key="2">
    <source>
        <dbReference type="ARBA" id="ARBA00022730"/>
    </source>
</evidence>
<keyword evidence="3 7" id="KW-0694">RNA-binding</keyword>
<dbReference type="HAMAP" id="MF_01337_B">
    <property type="entry name" value="Ribosomal_uL18_B"/>
    <property type="match status" value="1"/>
</dbReference>
<sequence>MGSANSRQQARLKRKKRIRKNMMGTTERPRLSVFRSAKHIYAQIIDDTRGETLASASSMEKAVSGNSEIASAKGKTAVANFVGKLVAERIMEKGVKKIVFDRNGFLYHGRVKAVSDGARKAGLDF</sequence>
<evidence type="ECO:0000313" key="10">
    <source>
        <dbReference type="Proteomes" id="UP000288096"/>
    </source>
</evidence>
<dbReference type="AlphaFoldDB" id="A0A401G088"/>
<dbReference type="GO" id="GO:0006412">
    <property type="term" value="P:translation"/>
    <property type="evidence" value="ECO:0007669"/>
    <property type="project" value="UniProtKB-UniRule"/>
</dbReference>
<comment type="subunit">
    <text evidence="7">Part of the 50S ribosomal subunit; part of the 5S rRNA/L5/L18/L25 subcomplex. Contacts the 5S and 23S rRNAs.</text>
</comment>
<evidence type="ECO:0000256" key="4">
    <source>
        <dbReference type="ARBA" id="ARBA00022980"/>
    </source>
</evidence>
<dbReference type="EMBL" id="BEXT01000001">
    <property type="protein sequence ID" value="GBC62652.1"/>
    <property type="molecule type" value="Genomic_DNA"/>
</dbReference>
<dbReference type="GO" id="GO:0003735">
    <property type="term" value="F:structural constituent of ribosome"/>
    <property type="evidence" value="ECO:0007669"/>
    <property type="project" value="InterPro"/>
</dbReference>
<dbReference type="Proteomes" id="UP000288096">
    <property type="component" value="Unassembled WGS sequence"/>
</dbReference>
<evidence type="ECO:0000313" key="9">
    <source>
        <dbReference type="EMBL" id="GBC62652.1"/>
    </source>
</evidence>
<name>A0A401G088_9BACT</name>
<reference evidence="10" key="1">
    <citation type="submission" date="2017-11" db="EMBL/GenBank/DDBJ databases">
        <authorList>
            <person name="Watanabe M."/>
            <person name="Kojima H."/>
        </authorList>
    </citation>
    <scope>NUCLEOTIDE SEQUENCE [LARGE SCALE GENOMIC DNA]</scope>
    <source>
        <strain evidence="10">Tokyo 01</strain>
    </source>
</reference>
<dbReference type="PANTHER" id="PTHR12899">
    <property type="entry name" value="39S RIBOSOMAL PROTEIN L18, MITOCHONDRIAL"/>
    <property type="match status" value="1"/>
</dbReference>
<dbReference type="InterPro" id="IPR057268">
    <property type="entry name" value="Ribosomal_L18"/>
</dbReference>
<feature type="compositionally biased region" description="Basic residues" evidence="8">
    <location>
        <begin position="10"/>
        <end position="20"/>
    </location>
</feature>
<comment type="caution">
    <text evidence="9">The sequence shown here is derived from an EMBL/GenBank/DDBJ whole genome shotgun (WGS) entry which is preliminary data.</text>
</comment>
<keyword evidence="4 7" id="KW-0689">Ribosomal protein</keyword>
<comment type="function">
    <text evidence="7">This is one of the proteins that bind and probably mediate the attachment of the 5S RNA into the large ribosomal subunit, where it forms part of the central protuberance.</text>
</comment>
<dbReference type="SUPFAM" id="SSF53137">
    <property type="entry name" value="Translational machinery components"/>
    <property type="match status" value="1"/>
</dbReference>
<reference evidence="10" key="2">
    <citation type="submission" date="2019-01" db="EMBL/GenBank/DDBJ databases">
        <title>Genome sequence of Desulfonema ishimotonii strain Tokyo 01.</title>
        <authorList>
            <person name="Fukui M."/>
        </authorList>
    </citation>
    <scope>NUCLEOTIDE SEQUENCE [LARGE SCALE GENOMIC DNA]</scope>
    <source>
        <strain evidence="10">Tokyo 01</strain>
    </source>
</reference>
<dbReference type="Pfam" id="PF00861">
    <property type="entry name" value="Ribosomal_L18p"/>
    <property type="match status" value="1"/>
</dbReference>
<dbReference type="OrthoDB" id="9810939at2"/>
<gene>
    <name evidence="7" type="primary">rplR</name>
    <name evidence="9" type="ORF">DENIS_3625</name>
</gene>
<keyword evidence="2 7" id="KW-0699">rRNA-binding</keyword>
<dbReference type="CDD" id="cd00432">
    <property type="entry name" value="Ribosomal_L18_L5e"/>
    <property type="match status" value="1"/>
</dbReference>
<dbReference type="InterPro" id="IPR004389">
    <property type="entry name" value="Ribosomal_uL18_bac-type"/>
</dbReference>
<evidence type="ECO:0000256" key="3">
    <source>
        <dbReference type="ARBA" id="ARBA00022884"/>
    </source>
</evidence>
<dbReference type="GO" id="GO:0008097">
    <property type="term" value="F:5S rRNA binding"/>
    <property type="evidence" value="ECO:0007669"/>
    <property type="project" value="TreeGrafter"/>
</dbReference>
<evidence type="ECO:0000256" key="5">
    <source>
        <dbReference type="ARBA" id="ARBA00023274"/>
    </source>
</evidence>
<dbReference type="PANTHER" id="PTHR12899:SF3">
    <property type="entry name" value="LARGE RIBOSOMAL SUBUNIT PROTEIN UL18M"/>
    <property type="match status" value="1"/>
</dbReference>
<keyword evidence="5 7" id="KW-0687">Ribonucleoprotein</keyword>
<proteinExistence type="inferred from homology"/>
<evidence type="ECO:0000256" key="6">
    <source>
        <dbReference type="ARBA" id="ARBA00035197"/>
    </source>
</evidence>
<dbReference type="FunFam" id="3.30.420.100:FF:000001">
    <property type="entry name" value="50S ribosomal protein L18"/>
    <property type="match status" value="1"/>
</dbReference>
<dbReference type="RefSeq" id="WP_124329809.1">
    <property type="nucleotide sequence ID" value="NZ_BEXT01000001.1"/>
</dbReference>
<dbReference type="GO" id="GO:0022625">
    <property type="term" value="C:cytosolic large ribosomal subunit"/>
    <property type="evidence" value="ECO:0007669"/>
    <property type="project" value="TreeGrafter"/>
</dbReference>
<evidence type="ECO:0000256" key="8">
    <source>
        <dbReference type="SAM" id="MobiDB-lite"/>
    </source>
</evidence>
<dbReference type="Gene3D" id="3.30.420.100">
    <property type="match status" value="1"/>
</dbReference>
<comment type="similarity">
    <text evidence="1 7">Belongs to the universal ribosomal protein uL18 family.</text>
</comment>
<dbReference type="InterPro" id="IPR005484">
    <property type="entry name" value="Ribosomal_uL18_bac/plant/anim"/>
</dbReference>